<dbReference type="EMBL" id="CAVMJV010000041">
    <property type="protein sequence ID" value="CAK5080093.1"/>
    <property type="molecule type" value="Genomic_DNA"/>
</dbReference>
<evidence type="ECO:0000313" key="1">
    <source>
        <dbReference type="EMBL" id="CAK5080093.1"/>
    </source>
</evidence>
<protein>
    <submittedName>
        <fullName evidence="1">Uncharacterized protein</fullName>
    </submittedName>
</protein>
<dbReference type="Proteomes" id="UP001497535">
    <property type="component" value="Unassembled WGS sequence"/>
</dbReference>
<organism evidence="1 2">
    <name type="scientific">Meloidogyne enterolobii</name>
    <name type="common">Root-knot nematode worm</name>
    <name type="synonym">Meloidogyne mayaguensis</name>
    <dbReference type="NCBI Taxonomy" id="390850"/>
    <lineage>
        <taxon>Eukaryota</taxon>
        <taxon>Metazoa</taxon>
        <taxon>Ecdysozoa</taxon>
        <taxon>Nematoda</taxon>
        <taxon>Chromadorea</taxon>
        <taxon>Rhabditida</taxon>
        <taxon>Tylenchina</taxon>
        <taxon>Tylenchomorpha</taxon>
        <taxon>Tylenchoidea</taxon>
        <taxon>Meloidogynidae</taxon>
        <taxon>Meloidogyninae</taxon>
        <taxon>Meloidogyne</taxon>
    </lineage>
</organism>
<comment type="caution">
    <text evidence="1">The sequence shown here is derived from an EMBL/GenBank/DDBJ whole genome shotgun (WGS) entry which is preliminary data.</text>
</comment>
<gene>
    <name evidence="1" type="ORF">MENTE1834_LOCUS27247</name>
</gene>
<keyword evidence="2" id="KW-1185">Reference proteome</keyword>
<proteinExistence type="predicted"/>
<evidence type="ECO:0000313" key="2">
    <source>
        <dbReference type="Proteomes" id="UP001497535"/>
    </source>
</evidence>
<accession>A0ACB0ZP64</accession>
<sequence length="103" mass="12510">MSFYWSRASIRTFPFRKCLMSKNKIFDMMSWDKETLARVVKGFYVRIGARRPEKSSEQQFYVDQITGVSWGGTPYRFVFWFWVRFFSQHNMKFLLNGSKKYLT</sequence>
<name>A0ACB0ZP64_MELEN</name>
<reference evidence="1" key="1">
    <citation type="submission" date="2023-11" db="EMBL/GenBank/DDBJ databases">
        <authorList>
            <person name="Poullet M."/>
        </authorList>
    </citation>
    <scope>NUCLEOTIDE SEQUENCE</scope>
    <source>
        <strain evidence="1">E1834</strain>
    </source>
</reference>